<protein>
    <submittedName>
        <fullName evidence="2">Uncharacterized protein</fullName>
    </submittedName>
</protein>
<reference evidence="2 3" key="1">
    <citation type="submission" date="2019-02" db="EMBL/GenBank/DDBJ databases">
        <title>Deep-cultivation of Planctomycetes and their phenomic and genomic characterization uncovers novel biology.</title>
        <authorList>
            <person name="Wiegand S."/>
            <person name="Jogler M."/>
            <person name="Boedeker C."/>
            <person name="Pinto D."/>
            <person name="Vollmers J."/>
            <person name="Rivas-Marin E."/>
            <person name="Kohn T."/>
            <person name="Peeters S.H."/>
            <person name="Heuer A."/>
            <person name="Rast P."/>
            <person name="Oberbeckmann S."/>
            <person name="Bunk B."/>
            <person name="Jeske O."/>
            <person name="Meyerdierks A."/>
            <person name="Storesund J.E."/>
            <person name="Kallscheuer N."/>
            <person name="Luecker S."/>
            <person name="Lage O.M."/>
            <person name="Pohl T."/>
            <person name="Merkel B.J."/>
            <person name="Hornburger P."/>
            <person name="Mueller R.-W."/>
            <person name="Bruemmer F."/>
            <person name="Labrenz M."/>
            <person name="Spormann A.M."/>
            <person name="Op den Camp H."/>
            <person name="Overmann J."/>
            <person name="Amann R."/>
            <person name="Jetten M.S.M."/>
            <person name="Mascher T."/>
            <person name="Medema M.H."/>
            <person name="Devos D.P."/>
            <person name="Kaster A.-K."/>
            <person name="Ovreas L."/>
            <person name="Rohde M."/>
            <person name="Galperin M.Y."/>
            <person name="Jogler C."/>
        </authorList>
    </citation>
    <scope>NUCLEOTIDE SEQUENCE [LARGE SCALE GENOMIC DNA]</scope>
    <source>
        <strain evidence="2 3">HG15A2</strain>
    </source>
</reference>
<keyword evidence="1" id="KW-1133">Transmembrane helix</keyword>
<evidence type="ECO:0000313" key="3">
    <source>
        <dbReference type="Proteomes" id="UP000319852"/>
    </source>
</evidence>
<evidence type="ECO:0000313" key="2">
    <source>
        <dbReference type="EMBL" id="QDT00568.1"/>
    </source>
</evidence>
<organism evidence="2 3">
    <name type="scientific">Adhaeretor mobilis</name>
    <dbReference type="NCBI Taxonomy" id="1930276"/>
    <lineage>
        <taxon>Bacteria</taxon>
        <taxon>Pseudomonadati</taxon>
        <taxon>Planctomycetota</taxon>
        <taxon>Planctomycetia</taxon>
        <taxon>Pirellulales</taxon>
        <taxon>Lacipirellulaceae</taxon>
        <taxon>Adhaeretor</taxon>
    </lineage>
</organism>
<keyword evidence="1" id="KW-0812">Transmembrane</keyword>
<dbReference type="RefSeq" id="WP_145062149.1">
    <property type="nucleotide sequence ID" value="NZ_CP036263.1"/>
</dbReference>
<feature type="transmembrane region" description="Helical" evidence="1">
    <location>
        <begin position="117"/>
        <end position="137"/>
    </location>
</feature>
<dbReference type="AlphaFoldDB" id="A0A517N0L3"/>
<accession>A0A517N0L3</accession>
<dbReference type="KEGG" id="amob:HG15A2_39060"/>
<dbReference type="Proteomes" id="UP000319852">
    <property type="component" value="Chromosome"/>
</dbReference>
<keyword evidence="3" id="KW-1185">Reference proteome</keyword>
<dbReference type="EMBL" id="CP036263">
    <property type="protein sequence ID" value="QDT00568.1"/>
    <property type="molecule type" value="Genomic_DNA"/>
</dbReference>
<keyword evidence="1" id="KW-0472">Membrane</keyword>
<gene>
    <name evidence="2" type="ORF">HG15A2_39060</name>
</gene>
<sequence length="146" mass="16043">MIAVLLATLSALLVAWGSCIYCDEVDNTHSNSKLRAATLLLSTSVWIIVLVETAQQLQLPGSSGPVQYSLDEQGQISALFFVRVFAMLVILANMVLAVLVVCRLIAAAIQPNTRDKWRLCLLPIMSLAAFAFAYYLFFTREFSPAV</sequence>
<name>A0A517N0L3_9BACT</name>
<evidence type="ECO:0000256" key="1">
    <source>
        <dbReference type="SAM" id="Phobius"/>
    </source>
</evidence>
<proteinExistence type="predicted"/>
<feature type="transmembrane region" description="Helical" evidence="1">
    <location>
        <begin position="80"/>
        <end position="105"/>
    </location>
</feature>